<dbReference type="GO" id="GO:0016538">
    <property type="term" value="F:cyclin-dependent protein serine/threonine kinase regulator activity"/>
    <property type="evidence" value="ECO:0007669"/>
    <property type="project" value="InterPro"/>
</dbReference>
<gene>
    <name evidence="1" type="ORF">AJ80_07570</name>
</gene>
<sequence>MAVISGLDTLSNPLATLTQLANSSSSLDGVPADLEASVRYAAAKLTQVAGVLLRLPQDTIAKAIVIFTRFWAGPEGGSLAIHSAKDISAASLYLAAKLSFLPTSPRSVLNVYTFLLSREASPLDFINPQPVSDKPNPETYYLSEGGYQAERLTLTKAESTILRTLAFNTHVALPHTISLTYLQTLGASSSALAKRVFEHLNGALFSPQLLYLTHQPNTLAVAAIYLAAREVGVKLVDDEWWEVFDVDREELGFLVVAMRSMESFARVEKEKWERRTVPLTVDQVQRQLEVRKQSEEGE</sequence>
<comment type="caution">
    <text evidence="1">The sequence shown here is derived from an EMBL/GenBank/DDBJ whole genome shotgun (WGS) entry which is preliminary data.</text>
</comment>
<dbReference type="InterPro" id="IPR036915">
    <property type="entry name" value="Cyclin-like_sf"/>
</dbReference>
<dbReference type="EMBL" id="PDNA01000149">
    <property type="protein sequence ID" value="PGH10120.1"/>
    <property type="molecule type" value="Genomic_DNA"/>
</dbReference>
<dbReference type="Gene3D" id="1.10.472.10">
    <property type="entry name" value="Cyclin-like"/>
    <property type="match status" value="2"/>
</dbReference>
<dbReference type="PANTHER" id="PTHR10026">
    <property type="entry name" value="CYCLIN"/>
    <property type="match status" value="1"/>
</dbReference>
<dbReference type="Proteomes" id="UP000224634">
    <property type="component" value="Unassembled WGS sequence"/>
</dbReference>
<dbReference type="FunFam" id="1.10.472.10:FF:000086">
    <property type="entry name" value="Cyclin domain protein"/>
    <property type="match status" value="1"/>
</dbReference>
<dbReference type="GO" id="GO:0006357">
    <property type="term" value="P:regulation of transcription by RNA polymerase II"/>
    <property type="evidence" value="ECO:0007669"/>
    <property type="project" value="InterPro"/>
</dbReference>
<dbReference type="STRING" id="1447883.A0A2B7XMG9"/>
<name>A0A2B7XMG9_POLH7</name>
<evidence type="ECO:0008006" key="3">
    <source>
        <dbReference type="Google" id="ProtNLM"/>
    </source>
</evidence>
<organism evidence="1 2">
    <name type="scientific">Polytolypa hystricis (strain UAMH7299)</name>
    <dbReference type="NCBI Taxonomy" id="1447883"/>
    <lineage>
        <taxon>Eukaryota</taxon>
        <taxon>Fungi</taxon>
        <taxon>Dikarya</taxon>
        <taxon>Ascomycota</taxon>
        <taxon>Pezizomycotina</taxon>
        <taxon>Eurotiomycetes</taxon>
        <taxon>Eurotiomycetidae</taxon>
        <taxon>Onygenales</taxon>
        <taxon>Onygenales incertae sedis</taxon>
        <taxon>Polytolypa</taxon>
    </lineage>
</organism>
<dbReference type="AlphaFoldDB" id="A0A2B7XMG9"/>
<reference evidence="1 2" key="1">
    <citation type="submission" date="2017-10" db="EMBL/GenBank/DDBJ databases">
        <title>Comparative genomics in systemic dimorphic fungi from Ajellomycetaceae.</title>
        <authorList>
            <person name="Munoz J.F."/>
            <person name="Mcewen J.G."/>
            <person name="Clay O.K."/>
            <person name="Cuomo C.A."/>
        </authorList>
    </citation>
    <scope>NUCLEOTIDE SEQUENCE [LARGE SCALE GENOMIC DNA]</scope>
    <source>
        <strain evidence="1 2">UAMH7299</strain>
    </source>
</reference>
<dbReference type="InterPro" id="IPR043198">
    <property type="entry name" value="Cyclin/Ssn8"/>
</dbReference>
<dbReference type="FunFam" id="1.10.472.10:FF:000126">
    <property type="entry name" value="Cyclin domain protein"/>
    <property type="match status" value="1"/>
</dbReference>
<dbReference type="SUPFAM" id="SSF47954">
    <property type="entry name" value="Cyclin-like"/>
    <property type="match status" value="2"/>
</dbReference>
<dbReference type="OrthoDB" id="10264655at2759"/>
<keyword evidence="2" id="KW-1185">Reference proteome</keyword>
<protein>
    <recommendedName>
        <fullName evidence="3">Cyclin domain-containing protein</fullName>
    </recommendedName>
</protein>
<evidence type="ECO:0000313" key="2">
    <source>
        <dbReference type="Proteomes" id="UP000224634"/>
    </source>
</evidence>
<proteinExistence type="predicted"/>
<accession>A0A2B7XMG9</accession>
<evidence type="ECO:0000313" key="1">
    <source>
        <dbReference type="EMBL" id="PGH10120.1"/>
    </source>
</evidence>